<dbReference type="SUPFAM" id="SSF53335">
    <property type="entry name" value="S-adenosyl-L-methionine-dependent methyltransferases"/>
    <property type="match status" value="1"/>
</dbReference>
<feature type="compositionally biased region" description="Basic and acidic residues" evidence="1">
    <location>
        <begin position="218"/>
        <end position="228"/>
    </location>
</feature>
<keyword evidence="3" id="KW-1185">Reference proteome</keyword>
<dbReference type="InterPro" id="IPR036844">
    <property type="entry name" value="Hint_dom_sf"/>
</dbReference>
<comment type="caution">
    <text evidence="2">The sequence shown here is derived from an EMBL/GenBank/DDBJ whole genome shotgun (WGS) entry which is preliminary data.</text>
</comment>
<gene>
    <name evidence="2" type="ORF">FJM51_07790</name>
</gene>
<sequence length="275" mass="29011">MRSVTPAGRARVYNLAVHEDESYTADGIAVHNCQPFSATGGGLGFDDERHLWPAVFHLVDTLRPDLVLGEQVASAAGLRWLDLVSADLEGAGYAVGALDLCAAGFGPAWGEGSDAQVLRAALRTCPDPMVAWDLRDFADWADRNLVVGGAHARSRLYWCGRARRGDSGDARRVRALAAAELADAPGERRREERPDPRGRAPGDRPEGRAAGSGLGGGDHQRLAGEDGCVRPAEPGAFPLAHAYPGRLGRLRAYGNALDAATAQAFVEAVTAELAG</sequence>
<dbReference type="SUPFAM" id="SSF51294">
    <property type="entry name" value="Hedgehog/intein (Hint) domain"/>
    <property type="match status" value="1"/>
</dbReference>
<feature type="region of interest" description="Disordered" evidence="1">
    <location>
        <begin position="182"/>
        <end position="229"/>
    </location>
</feature>
<name>A0A501WU29_9RHOB</name>
<dbReference type="EMBL" id="VFRP01000005">
    <property type="protein sequence ID" value="TPE51920.1"/>
    <property type="molecule type" value="Genomic_DNA"/>
</dbReference>
<reference evidence="2 3" key="1">
    <citation type="submission" date="2019-06" db="EMBL/GenBank/DDBJ databases">
        <title>A novel bacterium of genus Amaricoccus, isolated from marine sediment.</title>
        <authorList>
            <person name="Huang H."/>
            <person name="Mo K."/>
            <person name="Hu Y."/>
        </authorList>
    </citation>
    <scope>NUCLEOTIDE SEQUENCE [LARGE SCALE GENOMIC DNA]</scope>
    <source>
        <strain evidence="2 3">HB172011</strain>
    </source>
</reference>
<feature type="compositionally biased region" description="Basic and acidic residues" evidence="1">
    <location>
        <begin position="185"/>
        <end position="207"/>
    </location>
</feature>
<dbReference type="AlphaFoldDB" id="A0A501WU29"/>
<dbReference type="NCBIfam" id="TIGR01443">
    <property type="entry name" value="intein_Cterm"/>
    <property type="match status" value="1"/>
</dbReference>
<organism evidence="2 3">
    <name type="scientific">Amaricoccus solimangrovi</name>
    <dbReference type="NCBI Taxonomy" id="2589815"/>
    <lineage>
        <taxon>Bacteria</taxon>
        <taxon>Pseudomonadati</taxon>
        <taxon>Pseudomonadota</taxon>
        <taxon>Alphaproteobacteria</taxon>
        <taxon>Rhodobacterales</taxon>
        <taxon>Paracoccaceae</taxon>
        <taxon>Amaricoccus</taxon>
    </lineage>
</organism>
<evidence type="ECO:0000313" key="2">
    <source>
        <dbReference type="EMBL" id="TPE51920.1"/>
    </source>
</evidence>
<accession>A0A501WU29</accession>
<dbReference type="PROSITE" id="PS50818">
    <property type="entry name" value="INTEIN_C_TER"/>
    <property type="match status" value="1"/>
</dbReference>
<protein>
    <submittedName>
        <fullName evidence="2">Uncharacterized protein</fullName>
    </submittedName>
</protein>
<dbReference type="InterPro" id="IPR029063">
    <property type="entry name" value="SAM-dependent_MTases_sf"/>
</dbReference>
<proteinExistence type="predicted"/>
<dbReference type="Gene3D" id="3.40.50.150">
    <property type="entry name" value="Vaccinia Virus protein VP39"/>
    <property type="match status" value="1"/>
</dbReference>
<dbReference type="Gene3D" id="2.170.16.10">
    <property type="entry name" value="Hedgehog/Intein (Hint) domain"/>
    <property type="match status" value="1"/>
</dbReference>
<evidence type="ECO:0000256" key="1">
    <source>
        <dbReference type="SAM" id="MobiDB-lite"/>
    </source>
</evidence>
<dbReference type="InterPro" id="IPR030934">
    <property type="entry name" value="Intein_C"/>
</dbReference>
<dbReference type="RefSeq" id="WP_140453571.1">
    <property type="nucleotide sequence ID" value="NZ_VFRP01000005.1"/>
</dbReference>
<dbReference type="Proteomes" id="UP000319255">
    <property type="component" value="Unassembled WGS sequence"/>
</dbReference>
<dbReference type="OrthoDB" id="9813719at2"/>
<evidence type="ECO:0000313" key="3">
    <source>
        <dbReference type="Proteomes" id="UP000319255"/>
    </source>
</evidence>